<feature type="domain" description="SLH" evidence="3">
    <location>
        <begin position="870"/>
        <end position="928"/>
    </location>
</feature>
<keyword evidence="5" id="KW-1185">Reference proteome</keyword>
<gene>
    <name evidence="4" type="ORF">DFP98_13511</name>
</gene>
<dbReference type="SUPFAM" id="SSF89550">
    <property type="entry name" value="PHP domain-like"/>
    <property type="match status" value="1"/>
</dbReference>
<feature type="compositionally biased region" description="Gly residues" evidence="1">
    <location>
        <begin position="651"/>
        <end position="664"/>
    </location>
</feature>
<dbReference type="Proteomes" id="UP000256977">
    <property type="component" value="Unassembled WGS sequence"/>
</dbReference>
<proteinExistence type="predicted"/>
<feature type="signal peptide" evidence="2">
    <location>
        <begin position="1"/>
        <end position="22"/>
    </location>
</feature>
<dbReference type="InterPro" id="IPR016195">
    <property type="entry name" value="Pol/histidinol_Pase-like"/>
</dbReference>
<dbReference type="Pfam" id="PF20578">
    <property type="entry name" value="aBig_2"/>
    <property type="match status" value="1"/>
</dbReference>
<evidence type="ECO:0000259" key="3">
    <source>
        <dbReference type="PROSITE" id="PS51272"/>
    </source>
</evidence>
<feature type="domain" description="SLH" evidence="3">
    <location>
        <begin position="804"/>
        <end position="867"/>
    </location>
</feature>
<organism evidence="4 5">
    <name type="scientific">Cohnella phaseoli</name>
    <dbReference type="NCBI Taxonomy" id="456490"/>
    <lineage>
        <taxon>Bacteria</taxon>
        <taxon>Bacillati</taxon>
        <taxon>Bacillota</taxon>
        <taxon>Bacilli</taxon>
        <taxon>Bacillales</taxon>
        <taxon>Paenibacillaceae</taxon>
        <taxon>Cohnella</taxon>
    </lineage>
</organism>
<dbReference type="OrthoDB" id="9997at2"/>
<feature type="domain" description="SLH" evidence="3">
    <location>
        <begin position="745"/>
        <end position="803"/>
    </location>
</feature>
<evidence type="ECO:0000313" key="4">
    <source>
        <dbReference type="EMBL" id="RED57916.1"/>
    </source>
</evidence>
<dbReference type="InterPro" id="IPR001119">
    <property type="entry name" value="SLH_dom"/>
</dbReference>
<feature type="region of interest" description="Disordered" evidence="1">
    <location>
        <begin position="647"/>
        <end position="671"/>
    </location>
</feature>
<evidence type="ECO:0000256" key="2">
    <source>
        <dbReference type="SAM" id="SignalP"/>
    </source>
</evidence>
<sequence>MNSKLKKLFCTSFAFLTLAQSAAMTSAADYTPAANSTGRWMSGEYHTHTVQSADASESFMKLENVLDAAFREDIDNKPAETVTSLVYGDPFDYIVLADHLRDSPRDPDGNNKATARWEAIKDQQDKIKALQAAGKYQGKFIYSGFEWDMMGLDHGSVGIIDSMSDEVPIDAIHQFVWLYSYDTAPGMFHANEAELWGPRPDKNTLKPDKNKTLEAINWLKTNYPESYVLLNHPSRHNGDSSGVVTIEDIRKMNDAAPDIVFGMEGLPGNQMAASKNRAELADIYGGADVMVGKIGGMWDALLGEGRRFWNFTNSDFHFKVSSNRSYSSGYWPSEYSRNMTWVEGNTFKDVVEGMRSGKSYAVYGDLIHALDFKASGNGNQAEMGENLQVTEGDLTTISIRFKSPERNNYAPISPHPTSVTNEVKVDHVDLISGEVTGKLEESQYASNTTNATTQVVKRFTEADWGQPDAEGYYTVSYKVPADKSRYYRLRGTNLGTDVAGFTANGEPLQDESFDYSGSVTPEQNEERFNNINDRNYTGLWFYSNPIFVGVAAYSDEQAIADTIANVTSTLGDTSAIVANVPLPAEGVHGVRIEWKSSNENVIRIDNNMAIVTRPSSGSSNANVTLTATVSRGDHSQDKPYTVIVKAYPSGGTPGNGSSGGGGGNASKPNVSVTGAGGTAVVDSNGHVTITPDQGYKVKEVTINGVSKGALTQLTGVKSTDQVVVTFEKISEQPEKPTEPTKPTEPSTPTFNDISKHWAASSINYVVEHALFTGTAANTFSPDATMTRGMLVTIMHRLAGKPEAGTHRFQDVKANDYYKEAVAWASQNNIVNGIDPTRFAPNQSITREQLAQILYKYAKANKLNVSANQSLAAFTDEKKISKWAVDAMKWTVSNELLSGKGNGSLDPKGAASRAEVATIIHRFMVSFNL</sequence>
<feature type="chain" id="PRO_5039509594" evidence="2">
    <location>
        <begin position="23"/>
        <end position="928"/>
    </location>
</feature>
<evidence type="ECO:0000256" key="1">
    <source>
        <dbReference type="SAM" id="MobiDB-lite"/>
    </source>
</evidence>
<accession>A0A3D9I9S2</accession>
<protein>
    <submittedName>
        <fullName evidence="4">S-layer family protein</fullName>
    </submittedName>
</protein>
<feature type="compositionally biased region" description="Basic and acidic residues" evidence="1">
    <location>
        <begin position="729"/>
        <end position="738"/>
    </location>
</feature>
<feature type="region of interest" description="Disordered" evidence="1">
    <location>
        <begin position="729"/>
        <end position="751"/>
    </location>
</feature>
<keyword evidence="2" id="KW-0732">Signal</keyword>
<dbReference type="EMBL" id="QRDZ01000035">
    <property type="protein sequence ID" value="RED57916.1"/>
    <property type="molecule type" value="Genomic_DNA"/>
</dbReference>
<name>A0A3D9I9S2_9BACL</name>
<comment type="caution">
    <text evidence="4">The sequence shown here is derived from an EMBL/GenBank/DDBJ whole genome shotgun (WGS) entry which is preliminary data.</text>
</comment>
<dbReference type="RefSeq" id="WP_116064605.1">
    <property type="nucleotide sequence ID" value="NZ_QRDZ01000035.1"/>
</dbReference>
<dbReference type="InterPro" id="IPR051465">
    <property type="entry name" value="Cell_Envelope_Struct_Comp"/>
</dbReference>
<dbReference type="PANTHER" id="PTHR43308:SF1">
    <property type="entry name" value="OUTER MEMBRANE PROTEIN ALPHA"/>
    <property type="match status" value="1"/>
</dbReference>
<dbReference type="InterPro" id="IPR046780">
    <property type="entry name" value="aBig_2"/>
</dbReference>
<dbReference type="Pfam" id="PF00395">
    <property type="entry name" value="SLH"/>
    <property type="match status" value="3"/>
</dbReference>
<reference evidence="4 5" key="1">
    <citation type="submission" date="2018-07" db="EMBL/GenBank/DDBJ databases">
        <title>Genomic Encyclopedia of Type Strains, Phase III (KMG-III): the genomes of soil and plant-associated and newly described type strains.</title>
        <authorList>
            <person name="Whitman W."/>
        </authorList>
    </citation>
    <scope>NUCLEOTIDE SEQUENCE [LARGE SCALE GENOMIC DNA]</scope>
    <source>
        <strain evidence="4 5">CECT 7287</strain>
    </source>
</reference>
<dbReference type="PANTHER" id="PTHR43308">
    <property type="entry name" value="OUTER MEMBRANE PROTEIN ALPHA-RELATED"/>
    <property type="match status" value="1"/>
</dbReference>
<dbReference type="Gene3D" id="3.20.20.140">
    <property type="entry name" value="Metal-dependent hydrolases"/>
    <property type="match status" value="1"/>
</dbReference>
<dbReference type="AlphaFoldDB" id="A0A3D9I9S2"/>
<evidence type="ECO:0000313" key="5">
    <source>
        <dbReference type="Proteomes" id="UP000256977"/>
    </source>
</evidence>
<dbReference type="PROSITE" id="PS51272">
    <property type="entry name" value="SLH"/>
    <property type="match status" value="3"/>
</dbReference>